<evidence type="ECO:0000313" key="3">
    <source>
        <dbReference type="Proteomes" id="UP000214746"/>
    </source>
</evidence>
<accession>A0A2W1NU90</accession>
<keyword evidence="3" id="KW-1185">Reference proteome</keyword>
<proteinExistence type="predicted"/>
<sequence length="185" mass="20437">MSSPYRDLAFAQGLIALVSLLLIPLSSALAPGVHRLEGVLHGLGATLTLLLATYTWHAYYGYAKGNDAVRPTLERRLWMTNVLILATLIAGNWLYIGYQAPEGAAEWFKLHAPAGHWVIMEYKEFVSLLAFPPGIAASVLLRRFAACASTSWHIRSVIGLLLTMMWFCLFVGFSFGLVLAKWKLA</sequence>
<feature type="transmembrane region" description="Helical" evidence="1">
    <location>
        <begin position="125"/>
        <end position="145"/>
    </location>
</feature>
<gene>
    <name evidence="2" type="ORF">CBW46_006810</name>
</gene>
<evidence type="ECO:0000256" key="1">
    <source>
        <dbReference type="SAM" id="Phobius"/>
    </source>
</evidence>
<comment type="caution">
    <text evidence="2">The sequence shown here is derived from an EMBL/GenBank/DDBJ whole genome shotgun (WGS) entry which is preliminary data.</text>
</comment>
<keyword evidence="1" id="KW-1133">Transmembrane helix</keyword>
<name>A0A2W1NU90_PAEXE</name>
<keyword evidence="1" id="KW-0472">Membrane</keyword>
<feature type="transmembrane region" description="Helical" evidence="1">
    <location>
        <begin position="157"/>
        <end position="180"/>
    </location>
</feature>
<dbReference type="OrthoDB" id="2593148at2"/>
<feature type="transmembrane region" description="Helical" evidence="1">
    <location>
        <begin position="38"/>
        <end position="56"/>
    </location>
</feature>
<dbReference type="AlphaFoldDB" id="A0A2W1NU90"/>
<evidence type="ECO:0000313" key="2">
    <source>
        <dbReference type="EMBL" id="PZE22223.1"/>
    </source>
</evidence>
<reference evidence="2" key="1">
    <citation type="submission" date="2018-06" db="EMBL/GenBank/DDBJ databases">
        <title>Paenibacillus xerothermodurans sp. nov. an extremely dry heat resistant spore forming bacterium isolated from the soil of Cape Canaveral, Florida.</title>
        <authorList>
            <person name="Seuylemezian A."/>
            <person name="Kaur N."/>
            <person name="Patil P."/>
            <person name="Patil P."/>
            <person name="Mayilraj S."/>
            <person name="Vaishampayan P."/>
        </authorList>
    </citation>
    <scope>NUCLEOTIDE SEQUENCE [LARGE SCALE GENOMIC DNA]</scope>
    <source>
        <strain evidence="2">ATCC 27380</strain>
    </source>
</reference>
<dbReference type="EMBL" id="NHRJ02000002">
    <property type="protein sequence ID" value="PZE22223.1"/>
    <property type="molecule type" value="Genomic_DNA"/>
</dbReference>
<protein>
    <submittedName>
        <fullName evidence="2">Uncharacterized protein</fullName>
    </submittedName>
</protein>
<dbReference type="Proteomes" id="UP000214746">
    <property type="component" value="Unassembled WGS sequence"/>
</dbReference>
<organism evidence="2 3">
    <name type="scientific">Paenibacillus xerothermodurans</name>
    <dbReference type="NCBI Taxonomy" id="1977292"/>
    <lineage>
        <taxon>Bacteria</taxon>
        <taxon>Bacillati</taxon>
        <taxon>Bacillota</taxon>
        <taxon>Bacilli</taxon>
        <taxon>Bacillales</taxon>
        <taxon>Paenibacillaceae</taxon>
        <taxon>Paenibacillus</taxon>
    </lineage>
</organism>
<feature type="transmembrane region" description="Helical" evidence="1">
    <location>
        <begin position="77"/>
        <end position="98"/>
    </location>
</feature>
<keyword evidence="1" id="KW-0812">Transmembrane</keyword>